<organism evidence="1 2">
    <name type="scientific">Trichinella pseudospiralis</name>
    <name type="common">Parasitic roundworm</name>
    <dbReference type="NCBI Taxonomy" id="6337"/>
    <lineage>
        <taxon>Eukaryota</taxon>
        <taxon>Metazoa</taxon>
        <taxon>Ecdysozoa</taxon>
        <taxon>Nematoda</taxon>
        <taxon>Enoplea</taxon>
        <taxon>Dorylaimia</taxon>
        <taxon>Trichinellida</taxon>
        <taxon>Trichinellidae</taxon>
        <taxon>Trichinella</taxon>
    </lineage>
</organism>
<dbReference type="Proteomes" id="UP000054805">
    <property type="component" value="Unassembled WGS sequence"/>
</dbReference>
<sequence>MAKYGEQARPKHTRVRRYVAIGPPGPSFLHRNRQTSRSSSRNPTCRNIFAISDWRATLKRRNRSRIPSKSACSFSPESSCSFSDVPLKFRIFPALVVDANHDVHFVGGFVIDDRIQELQVLPLACQDLRNWNSVAETRYGERLQWIALCILAAVKSTQPKLHHLGTGMLMGYTTEPFDLHWLSSPDNSQCRRNIFPDE</sequence>
<accession>A0A0V1GT48</accession>
<comment type="caution">
    <text evidence="1">The sequence shown here is derived from an EMBL/GenBank/DDBJ whole genome shotgun (WGS) entry which is preliminary data.</text>
</comment>
<dbReference type="AlphaFoldDB" id="A0A0V1GT48"/>
<protein>
    <submittedName>
        <fullName evidence="1">Uncharacterized protein</fullName>
    </submittedName>
</protein>
<evidence type="ECO:0000313" key="1">
    <source>
        <dbReference type="EMBL" id="KRZ01327.1"/>
    </source>
</evidence>
<gene>
    <name evidence="1" type="ORF">T4B_11596</name>
</gene>
<name>A0A0V1GT48_TRIPS</name>
<dbReference type="EMBL" id="JYDS01000651">
    <property type="protein sequence ID" value="KRZ01327.1"/>
    <property type="molecule type" value="Genomic_DNA"/>
</dbReference>
<reference evidence="1 2" key="1">
    <citation type="submission" date="2015-01" db="EMBL/GenBank/DDBJ databases">
        <title>Evolution of Trichinella species and genotypes.</title>
        <authorList>
            <person name="Korhonen P.K."/>
            <person name="Edoardo P."/>
            <person name="Giuseppe L.R."/>
            <person name="Gasser R.B."/>
        </authorList>
    </citation>
    <scope>NUCLEOTIDE SEQUENCE [LARGE SCALE GENOMIC DNA]</scope>
    <source>
        <strain evidence="1">ISS588</strain>
    </source>
</reference>
<evidence type="ECO:0000313" key="2">
    <source>
        <dbReference type="Proteomes" id="UP000054805"/>
    </source>
</evidence>
<keyword evidence="2" id="KW-1185">Reference proteome</keyword>
<proteinExistence type="predicted"/>